<proteinExistence type="predicted"/>
<keyword evidence="2" id="KW-0732">Signal</keyword>
<feature type="chain" id="PRO_5045636673" description="Exo-alpha-sialidase" evidence="2">
    <location>
        <begin position="22"/>
        <end position="311"/>
    </location>
</feature>
<accession>A0ABP7MI74</accession>
<gene>
    <name evidence="3" type="ORF">GCM10022229_16760</name>
</gene>
<feature type="region of interest" description="Disordered" evidence="1">
    <location>
        <begin position="292"/>
        <end position="311"/>
    </location>
</feature>
<evidence type="ECO:0008006" key="5">
    <source>
        <dbReference type="Google" id="ProtNLM"/>
    </source>
</evidence>
<dbReference type="Pfam" id="PF07676">
    <property type="entry name" value="PD40"/>
    <property type="match status" value="2"/>
</dbReference>
<reference evidence="4" key="1">
    <citation type="journal article" date="2019" name="Int. J. Syst. Evol. Microbiol.">
        <title>The Global Catalogue of Microorganisms (GCM) 10K type strain sequencing project: providing services to taxonomists for standard genome sequencing and annotation.</title>
        <authorList>
            <consortium name="The Broad Institute Genomics Platform"/>
            <consortium name="The Broad Institute Genome Sequencing Center for Infectious Disease"/>
            <person name="Wu L."/>
            <person name="Ma J."/>
        </authorList>
    </citation>
    <scope>NUCLEOTIDE SEQUENCE [LARGE SCALE GENOMIC DNA]</scope>
    <source>
        <strain evidence="4">JCM 16916</strain>
    </source>
</reference>
<comment type="caution">
    <text evidence="3">The sequence shown here is derived from an EMBL/GenBank/DDBJ whole genome shotgun (WGS) entry which is preliminary data.</text>
</comment>
<dbReference type="Proteomes" id="UP001501727">
    <property type="component" value="Unassembled WGS sequence"/>
</dbReference>
<name>A0ABP7MI74_9GAMM</name>
<feature type="signal peptide" evidence="2">
    <location>
        <begin position="1"/>
        <end position="21"/>
    </location>
</feature>
<dbReference type="RefSeq" id="WP_344759509.1">
    <property type="nucleotide sequence ID" value="NZ_BAAAZU010000006.1"/>
</dbReference>
<dbReference type="InterPro" id="IPR011659">
    <property type="entry name" value="WD40"/>
</dbReference>
<organism evidence="3 4">
    <name type="scientific">Luteimonas lutimaris</name>
    <dbReference type="NCBI Taxonomy" id="698645"/>
    <lineage>
        <taxon>Bacteria</taxon>
        <taxon>Pseudomonadati</taxon>
        <taxon>Pseudomonadota</taxon>
        <taxon>Gammaproteobacteria</taxon>
        <taxon>Lysobacterales</taxon>
        <taxon>Lysobacteraceae</taxon>
        <taxon>Luteimonas</taxon>
    </lineage>
</organism>
<keyword evidence="4" id="KW-1185">Reference proteome</keyword>
<evidence type="ECO:0000256" key="1">
    <source>
        <dbReference type="SAM" id="MobiDB-lite"/>
    </source>
</evidence>
<evidence type="ECO:0000313" key="4">
    <source>
        <dbReference type="Proteomes" id="UP001501727"/>
    </source>
</evidence>
<protein>
    <recommendedName>
        <fullName evidence="5">Exo-alpha-sialidase</fullName>
    </recommendedName>
</protein>
<evidence type="ECO:0000256" key="2">
    <source>
        <dbReference type="SAM" id="SignalP"/>
    </source>
</evidence>
<dbReference type="SUPFAM" id="SSF82171">
    <property type="entry name" value="DPP6 N-terminal domain-like"/>
    <property type="match status" value="1"/>
</dbReference>
<dbReference type="PROSITE" id="PS51257">
    <property type="entry name" value="PROKAR_LIPOPROTEIN"/>
    <property type="match status" value="1"/>
</dbReference>
<evidence type="ECO:0000313" key="3">
    <source>
        <dbReference type="EMBL" id="GAA3923484.1"/>
    </source>
</evidence>
<sequence>MKAPRVVARACIAAAVVLVLAACTTGAGRAPVVDGTARVEPWRPDGISSPMFESHPAFDPRSGDLYFVRSTPEFRGWRILVSRCTARGWSAPEPPPFAGDGVEADPWFDAGGDALYFISTRSTDGVRRDDLDLWRVDRDADGRWGEPVRLPAPLNSSGREWFPRMAADGWLYFGSDRPGGYGKTDIWRGRRAADGSWRVENAGPALNTAGDEYEALPSPDSRFLVLMTGDGLYRSDFADGAWQPRVRLPDALNADSGEVGALFSPSGRSMLFARDTKGERSGEFFVWRLRGDEDWPPACPPGEDGQEAKGD</sequence>
<dbReference type="EMBL" id="BAAAZU010000006">
    <property type="protein sequence ID" value="GAA3923484.1"/>
    <property type="molecule type" value="Genomic_DNA"/>
</dbReference>